<sequence>MLNNNHLTASDAELIAWLDSRNPDWDTTQTSCSGFFTTPIIKVAENSGGGGATLTVQRNDEIY</sequence>
<evidence type="ECO:0000313" key="1">
    <source>
        <dbReference type="EMBL" id="KHD09127.1"/>
    </source>
</evidence>
<dbReference type="EMBL" id="JSZA02000060">
    <property type="protein sequence ID" value="KHD09127.1"/>
    <property type="molecule type" value="Genomic_DNA"/>
</dbReference>
<keyword evidence="2" id="KW-1185">Reference proteome</keyword>
<dbReference type="AlphaFoldDB" id="A0A0A6PFN7"/>
<accession>A0A0A6PFN7</accession>
<organism evidence="1 2">
    <name type="scientific">Candidatus Thiomargarita nelsonii</name>
    <dbReference type="NCBI Taxonomy" id="1003181"/>
    <lineage>
        <taxon>Bacteria</taxon>
        <taxon>Pseudomonadati</taxon>
        <taxon>Pseudomonadota</taxon>
        <taxon>Gammaproteobacteria</taxon>
        <taxon>Thiotrichales</taxon>
        <taxon>Thiotrichaceae</taxon>
        <taxon>Thiomargarita</taxon>
    </lineage>
</organism>
<reference evidence="1 2" key="1">
    <citation type="journal article" date="2016" name="Front. Microbiol.">
        <title>Single-Cell (Meta-)Genomics of a Dimorphic Candidatus Thiomargarita nelsonii Reveals Genomic Plasticity.</title>
        <authorList>
            <person name="Flood B.E."/>
            <person name="Fliss P."/>
            <person name="Jones D.S."/>
            <person name="Dick G.J."/>
            <person name="Jain S."/>
            <person name="Kaster A.K."/>
            <person name="Winkel M."/>
            <person name="Mussmann M."/>
            <person name="Bailey J."/>
        </authorList>
    </citation>
    <scope>NUCLEOTIDE SEQUENCE [LARGE SCALE GENOMIC DNA]</scope>
    <source>
        <strain evidence="1">Hydrate Ridge</strain>
    </source>
</reference>
<proteinExistence type="predicted"/>
<evidence type="ECO:0000313" key="2">
    <source>
        <dbReference type="Proteomes" id="UP000030428"/>
    </source>
</evidence>
<comment type="caution">
    <text evidence="1">The sequence shown here is derived from an EMBL/GenBank/DDBJ whole genome shotgun (WGS) entry which is preliminary data.</text>
</comment>
<dbReference type="Proteomes" id="UP000030428">
    <property type="component" value="Unassembled WGS sequence"/>
</dbReference>
<name>A0A0A6PFN7_9GAMM</name>
<protein>
    <submittedName>
        <fullName evidence="1">Uncharacterized protein</fullName>
    </submittedName>
</protein>
<gene>
    <name evidence="1" type="ORF">PN36_16275</name>
</gene>